<organism evidence="3 4">
    <name type="scientific">Autumnicola psychrophila</name>
    <dbReference type="NCBI Taxonomy" id="3075592"/>
    <lineage>
        <taxon>Bacteria</taxon>
        <taxon>Pseudomonadati</taxon>
        <taxon>Bacteroidota</taxon>
        <taxon>Flavobacteriia</taxon>
        <taxon>Flavobacteriales</taxon>
        <taxon>Flavobacteriaceae</taxon>
        <taxon>Autumnicola</taxon>
    </lineage>
</organism>
<evidence type="ECO:0000259" key="2">
    <source>
        <dbReference type="Pfam" id="PF00534"/>
    </source>
</evidence>
<dbReference type="Gene3D" id="3.40.50.2000">
    <property type="entry name" value="Glycogen Phosphorylase B"/>
    <property type="match status" value="2"/>
</dbReference>
<dbReference type="EC" id="2.4.-.-" evidence="3"/>
<reference evidence="3 4" key="1">
    <citation type="submission" date="2023-09" db="EMBL/GenBank/DDBJ databases">
        <authorList>
            <person name="Rey-Velasco X."/>
        </authorList>
    </citation>
    <scope>NUCLEOTIDE SEQUENCE [LARGE SCALE GENOMIC DNA]</scope>
    <source>
        <strain evidence="3 4">F225</strain>
    </source>
</reference>
<evidence type="ECO:0000313" key="3">
    <source>
        <dbReference type="EMBL" id="MDT0686057.1"/>
    </source>
</evidence>
<name>A0ABU3DQR5_9FLAO</name>
<evidence type="ECO:0000256" key="1">
    <source>
        <dbReference type="ARBA" id="ARBA00022679"/>
    </source>
</evidence>
<dbReference type="InterPro" id="IPR001296">
    <property type="entry name" value="Glyco_trans_1"/>
</dbReference>
<dbReference type="PANTHER" id="PTHR46401:SF2">
    <property type="entry name" value="GLYCOSYLTRANSFERASE WBBK-RELATED"/>
    <property type="match status" value="1"/>
</dbReference>
<gene>
    <name evidence="3" type="ORF">RM541_06755</name>
</gene>
<comment type="caution">
    <text evidence="3">The sequence shown here is derived from an EMBL/GenBank/DDBJ whole genome shotgun (WGS) entry which is preliminary data.</text>
</comment>
<dbReference type="RefSeq" id="WP_311499460.1">
    <property type="nucleotide sequence ID" value="NZ_JAVRHN010000004.1"/>
</dbReference>
<keyword evidence="1 3" id="KW-0808">Transferase</keyword>
<keyword evidence="4" id="KW-1185">Reference proteome</keyword>
<dbReference type="Pfam" id="PF00534">
    <property type="entry name" value="Glycos_transf_1"/>
    <property type="match status" value="1"/>
</dbReference>
<dbReference type="GO" id="GO:0016757">
    <property type="term" value="F:glycosyltransferase activity"/>
    <property type="evidence" value="ECO:0007669"/>
    <property type="project" value="UniProtKB-KW"/>
</dbReference>
<dbReference type="EMBL" id="JAVRHN010000004">
    <property type="protein sequence ID" value="MDT0686057.1"/>
    <property type="molecule type" value="Genomic_DNA"/>
</dbReference>
<protein>
    <submittedName>
        <fullName evidence="3">Glycosyltransferase family 4 protein</fullName>
        <ecNumber evidence="3">2.4.-.-</ecNumber>
    </submittedName>
</protein>
<dbReference type="CDD" id="cd03801">
    <property type="entry name" value="GT4_PimA-like"/>
    <property type="match status" value="1"/>
</dbReference>
<evidence type="ECO:0000313" key="4">
    <source>
        <dbReference type="Proteomes" id="UP001253848"/>
    </source>
</evidence>
<keyword evidence="3" id="KW-0328">Glycosyltransferase</keyword>
<sequence>MLIISHPTSNQFNRALVNSIADQGLLTEFHTTLASFPGNLLDRLSKLPFLSEIERRNFDPKLEEFTKSNPLLEMGRMASTKFNIHQLTAHESGFFSVDSVYEKQDKIVKKRLKEYLNNEIKAVYAYEDGALHSFRLAKNIGIKRFYDLPIGYWRASRDLLNIEKEKWPEYAMTLTGLKDSDLKLNKKDEELELAQHIFVASTFTKNTLDKYPGKLAQINVIPYGFPPVAINRKYSTPSSNKLRVLFVGGLSQRKGIAYVFEAVEKLKNDIALTVIGMKASNSCKKLDEELKKHTWIPTLSHQKVLEAMRNHDILVFPSLFEGFGMVITEAMSQGTPVITTDRTAGPDLIKDGENGWIIKSSSTSSLVCKLEEILLDPTLCERVGKKALETARKRPWEVYGNELTSAIKSYLN</sequence>
<proteinExistence type="predicted"/>
<accession>A0ABU3DQR5</accession>
<dbReference type="SUPFAM" id="SSF53756">
    <property type="entry name" value="UDP-Glycosyltransferase/glycogen phosphorylase"/>
    <property type="match status" value="1"/>
</dbReference>
<dbReference type="Proteomes" id="UP001253848">
    <property type="component" value="Unassembled WGS sequence"/>
</dbReference>
<dbReference type="PANTHER" id="PTHR46401">
    <property type="entry name" value="GLYCOSYLTRANSFERASE WBBK-RELATED"/>
    <property type="match status" value="1"/>
</dbReference>
<feature type="domain" description="Glycosyl transferase family 1" evidence="2">
    <location>
        <begin position="234"/>
        <end position="387"/>
    </location>
</feature>